<evidence type="ECO:0000259" key="5">
    <source>
        <dbReference type="PROSITE" id="PS50893"/>
    </source>
</evidence>
<protein>
    <submittedName>
        <fullName evidence="6">NitT/TauT family transport system ATP-binding protein</fullName>
    </submittedName>
</protein>
<dbReference type="InterPro" id="IPR003593">
    <property type="entry name" value="AAA+_ATPase"/>
</dbReference>
<dbReference type="PROSITE" id="PS50893">
    <property type="entry name" value="ABC_TRANSPORTER_2"/>
    <property type="match status" value="1"/>
</dbReference>
<dbReference type="InterPro" id="IPR017871">
    <property type="entry name" value="ABC_transporter-like_CS"/>
</dbReference>
<dbReference type="InterPro" id="IPR027417">
    <property type="entry name" value="P-loop_NTPase"/>
</dbReference>
<dbReference type="GO" id="GO:0016887">
    <property type="term" value="F:ATP hydrolysis activity"/>
    <property type="evidence" value="ECO:0007669"/>
    <property type="project" value="InterPro"/>
</dbReference>
<feature type="region of interest" description="Disordered" evidence="4">
    <location>
        <begin position="263"/>
        <end position="282"/>
    </location>
</feature>
<dbReference type="Pfam" id="PF00005">
    <property type="entry name" value="ABC_tran"/>
    <property type="match status" value="1"/>
</dbReference>
<evidence type="ECO:0000313" key="6">
    <source>
        <dbReference type="EMBL" id="TQM66639.1"/>
    </source>
</evidence>
<evidence type="ECO:0000256" key="4">
    <source>
        <dbReference type="SAM" id="MobiDB-lite"/>
    </source>
</evidence>
<dbReference type="PANTHER" id="PTHR42788">
    <property type="entry name" value="TAURINE IMPORT ATP-BINDING PROTEIN-RELATED"/>
    <property type="match status" value="1"/>
</dbReference>
<keyword evidence="1" id="KW-0813">Transport</keyword>
<dbReference type="CDD" id="cd03293">
    <property type="entry name" value="ABC_NrtD_SsuB_transporters"/>
    <property type="match status" value="1"/>
</dbReference>
<keyword evidence="2" id="KW-0547">Nucleotide-binding</keyword>
<dbReference type="InterPro" id="IPR003439">
    <property type="entry name" value="ABC_transporter-like_ATP-bd"/>
</dbReference>
<dbReference type="Proteomes" id="UP000316706">
    <property type="component" value="Unassembled WGS sequence"/>
</dbReference>
<keyword evidence="3 6" id="KW-0067">ATP-binding</keyword>
<evidence type="ECO:0000256" key="1">
    <source>
        <dbReference type="ARBA" id="ARBA00022448"/>
    </source>
</evidence>
<evidence type="ECO:0000256" key="3">
    <source>
        <dbReference type="ARBA" id="ARBA00022840"/>
    </source>
</evidence>
<proteinExistence type="predicted"/>
<keyword evidence="7" id="KW-1185">Reference proteome</keyword>
<evidence type="ECO:0000256" key="2">
    <source>
        <dbReference type="ARBA" id="ARBA00022741"/>
    </source>
</evidence>
<comment type="caution">
    <text evidence="6">The sequence shown here is derived from an EMBL/GenBank/DDBJ whole genome shotgun (WGS) entry which is preliminary data.</text>
</comment>
<dbReference type="SMART" id="SM00382">
    <property type="entry name" value="AAA"/>
    <property type="match status" value="1"/>
</dbReference>
<sequence>MSAPVANEIRFEGLGLEYTTKAGPIQAIKNLTGTVPAGKFVSLIGPSGCGKSSLLDIASSLVRPTSGSMLVDGKEVREPRASTSMVFQEAALLPWRTILDNVAFPLEVRGVGKRARHDRARELLRTVGLEGFAEQRPNSLSGGMRQRAAIARALSTEPTLLLMDEPFGALDQQTRMIMCTQLTEIWEQFGCTVLFVTHDIGEAIALSDLVWVMSRRPGSIKREVVVDLPRPRAADLPTNPRFQELEAELWSLLREEADAMHLGTSTGSATKDRTHSTAGDPV</sequence>
<evidence type="ECO:0000313" key="7">
    <source>
        <dbReference type="Proteomes" id="UP000316706"/>
    </source>
</evidence>
<dbReference type="Gene3D" id="3.40.50.300">
    <property type="entry name" value="P-loop containing nucleotide triphosphate hydrolases"/>
    <property type="match status" value="1"/>
</dbReference>
<dbReference type="PROSITE" id="PS00211">
    <property type="entry name" value="ABC_TRANSPORTER_1"/>
    <property type="match status" value="1"/>
</dbReference>
<dbReference type="AlphaFoldDB" id="A0A543I7W0"/>
<reference evidence="6 7" key="1">
    <citation type="submission" date="2019-06" db="EMBL/GenBank/DDBJ databases">
        <title>Sequencing the genomes of 1000 actinobacteria strains.</title>
        <authorList>
            <person name="Klenk H.-P."/>
        </authorList>
    </citation>
    <scope>NUCLEOTIDE SEQUENCE [LARGE SCALE GENOMIC DNA]</scope>
    <source>
        <strain evidence="6 7">DSM 45043</strain>
    </source>
</reference>
<dbReference type="SUPFAM" id="SSF52540">
    <property type="entry name" value="P-loop containing nucleoside triphosphate hydrolases"/>
    <property type="match status" value="1"/>
</dbReference>
<dbReference type="RefSeq" id="WP_141965753.1">
    <property type="nucleotide sequence ID" value="NZ_VFPO01000001.1"/>
</dbReference>
<dbReference type="GO" id="GO:0005524">
    <property type="term" value="F:ATP binding"/>
    <property type="evidence" value="ECO:0007669"/>
    <property type="project" value="UniProtKB-KW"/>
</dbReference>
<organism evidence="6 7">
    <name type="scientific">Actinomadura hallensis</name>
    <dbReference type="NCBI Taxonomy" id="337895"/>
    <lineage>
        <taxon>Bacteria</taxon>
        <taxon>Bacillati</taxon>
        <taxon>Actinomycetota</taxon>
        <taxon>Actinomycetes</taxon>
        <taxon>Streptosporangiales</taxon>
        <taxon>Thermomonosporaceae</taxon>
        <taxon>Actinomadura</taxon>
    </lineage>
</organism>
<dbReference type="InterPro" id="IPR050166">
    <property type="entry name" value="ABC_transporter_ATP-bind"/>
</dbReference>
<dbReference type="PANTHER" id="PTHR42788:SF13">
    <property type="entry name" value="ALIPHATIC SULFONATES IMPORT ATP-BINDING PROTEIN SSUB"/>
    <property type="match status" value="1"/>
</dbReference>
<feature type="domain" description="ABC transporter" evidence="5">
    <location>
        <begin position="9"/>
        <end position="240"/>
    </location>
</feature>
<gene>
    <name evidence="6" type="ORF">FHX41_0220</name>
</gene>
<accession>A0A543I7W0</accession>
<dbReference type="EMBL" id="VFPO01000001">
    <property type="protein sequence ID" value="TQM66639.1"/>
    <property type="molecule type" value="Genomic_DNA"/>
</dbReference>
<dbReference type="OrthoDB" id="3514167at2"/>
<name>A0A543I7W0_9ACTN</name>